<protein>
    <recommendedName>
        <fullName evidence="3">Sulfotransferase</fullName>
    </recommendedName>
</protein>
<accession>L0WB15</accession>
<dbReference type="InterPro" id="IPR027417">
    <property type="entry name" value="P-loop_NTPase"/>
</dbReference>
<dbReference type="PATRIC" id="fig|1177179.3.peg.2846"/>
<evidence type="ECO:0000313" key="1">
    <source>
        <dbReference type="EMBL" id="EKF73292.1"/>
    </source>
</evidence>
<dbReference type="SUPFAM" id="SSF52540">
    <property type="entry name" value="P-loop containing nucleoside triphosphate hydrolases"/>
    <property type="match status" value="1"/>
</dbReference>
<dbReference type="EMBL" id="AMRJ01000029">
    <property type="protein sequence ID" value="EKF73292.1"/>
    <property type="molecule type" value="Genomic_DNA"/>
</dbReference>
<gene>
    <name evidence="1" type="ORF">A11A3_14435</name>
</gene>
<dbReference type="Proteomes" id="UP000010164">
    <property type="component" value="Unassembled WGS sequence"/>
</dbReference>
<name>L0WB15_9GAMM</name>
<comment type="caution">
    <text evidence="1">The sequence shown here is derived from an EMBL/GenBank/DDBJ whole genome shotgun (WGS) entry which is preliminary data.</text>
</comment>
<dbReference type="AlphaFoldDB" id="L0WB15"/>
<sequence length="268" mass="31058">MLRDVLTTFEGVDTWPCDEINYIWRHGNVRYPSDEIPADQASPAVKKYIRGRFEHIAKQTAAEVVVEKTCANSLRVPFVDAVVPEAKYLFIYRDGIDATGSAKLRWTAKLDIPYILEKVRFVPKMDLPYYALRYFWARFYRFFSKEKRLAFWGPALDDMQDILQKHDLDEVCALQWQKCVEQSENAFSTMPEGKVLRIRYEDFVRAPKEELKRILDFMGREVSDESISSAVSGVSAKSLGKGRQSLGEAKVKQLEELVGDTLRRYDYL</sequence>
<dbReference type="Pfam" id="PF13469">
    <property type="entry name" value="Sulfotransfer_3"/>
    <property type="match status" value="1"/>
</dbReference>
<organism evidence="1 2">
    <name type="scientific">Alcanivorax hongdengensis A-11-3</name>
    <dbReference type="NCBI Taxonomy" id="1177179"/>
    <lineage>
        <taxon>Bacteria</taxon>
        <taxon>Pseudomonadati</taxon>
        <taxon>Pseudomonadota</taxon>
        <taxon>Gammaproteobacteria</taxon>
        <taxon>Oceanospirillales</taxon>
        <taxon>Alcanivoracaceae</taxon>
        <taxon>Alcanivorax</taxon>
    </lineage>
</organism>
<proteinExistence type="predicted"/>
<dbReference type="STRING" id="1177179.A11A3_14435"/>
<dbReference type="eggNOG" id="ENOG5032RYM">
    <property type="taxonomic scope" value="Bacteria"/>
</dbReference>
<reference evidence="1 2" key="1">
    <citation type="journal article" date="2012" name="J. Bacteriol.">
        <title>Genome Sequence of the Alkane-Degrading Bacterium Alcanivorax hongdengensis Type Strain A-11-3.</title>
        <authorList>
            <person name="Lai Q."/>
            <person name="Shao Z."/>
        </authorList>
    </citation>
    <scope>NUCLEOTIDE SEQUENCE [LARGE SCALE GENOMIC DNA]</scope>
    <source>
        <strain evidence="1 2">A-11-3</strain>
    </source>
</reference>
<keyword evidence="2" id="KW-1185">Reference proteome</keyword>
<dbReference type="Gene3D" id="3.40.50.300">
    <property type="entry name" value="P-loop containing nucleotide triphosphate hydrolases"/>
    <property type="match status" value="1"/>
</dbReference>
<evidence type="ECO:0000313" key="2">
    <source>
        <dbReference type="Proteomes" id="UP000010164"/>
    </source>
</evidence>
<evidence type="ECO:0008006" key="3">
    <source>
        <dbReference type="Google" id="ProtNLM"/>
    </source>
</evidence>